<accession>A0ACB9Q8E9</accession>
<dbReference type="EMBL" id="CM039426">
    <property type="protein sequence ID" value="KAI4357036.1"/>
    <property type="molecule type" value="Genomic_DNA"/>
</dbReference>
<proteinExistence type="predicted"/>
<protein>
    <submittedName>
        <fullName evidence="1">Uncharacterized protein</fullName>
    </submittedName>
</protein>
<reference evidence="1 2" key="1">
    <citation type="journal article" date="2022" name="DNA Res.">
        <title>Chromosomal-level genome assembly of the orchid tree Bauhinia variegata (Leguminosae; Cercidoideae) supports the allotetraploid origin hypothesis of Bauhinia.</title>
        <authorList>
            <person name="Zhong Y."/>
            <person name="Chen Y."/>
            <person name="Zheng D."/>
            <person name="Pang J."/>
            <person name="Liu Y."/>
            <person name="Luo S."/>
            <person name="Meng S."/>
            <person name="Qian L."/>
            <person name="Wei D."/>
            <person name="Dai S."/>
            <person name="Zhou R."/>
        </authorList>
    </citation>
    <scope>NUCLEOTIDE SEQUENCE [LARGE SCALE GENOMIC DNA]</scope>
    <source>
        <strain evidence="1">BV-YZ2020</strain>
    </source>
</reference>
<dbReference type="Proteomes" id="UP000828941">
    <property type="component" value="Chromosome 1"/>
</dbReference>
<evidence type="ECO:0000313" key="2">
    <source>
        <dbReference type="Proteomes" id="UP000828941"/>
    </source>
</evidence>
<evidence type="ECO:0000313" key="1">
    <source>
        <dbReference type="EMBL" id="KAI4357036.1"/>
    </source>
</evidence>
<sequence>MPKLCDLQVHVNGQQIFVLKEKVVSKYCGSLKKIVNQHKRKSQIKNLDIEINDFPGGPDGFELVSRFCYNNGKIPITPSNVPLLHCCAVYLGMTEEVFSNNLLQQTETFLEGIYYWEWHELISSLKSCELFYSCADSCGLLEKLIFALLAKLAQNSDINLIATMTTSSSSSSSPEANSVNRFFSPSAKTTPEITKSPFPSSSRAWWYDDLTILPPLIIEKLLQTLGVQSR</sequence>
<keyword evidence="2" id="KW-1185">Reference proteome</keyword>
<name>A0ACB9Q8E9_BAUVA</name>
<comment type="caution">
    <text evidence="1">The sequence shown here is derived from an EMBL/GenBank/DDBJ whole genome shotgun (WGS) entry which is preliminary data.</text>
</comment>
<gene>
    <name evidence="1" type="ORF">L6164_001011</name>
</gene>
<organism evidence="1 2">
    <name type="scientific">Bauhinia variegata</name>
    <name type="common">Purple orchid tree</name>
    <name type="synonym">Phanera variegata</name>
    <dbReference type="NCBI Taxonomy" id="167791"/>
    <lineage>
        <taxon>Eukaryota</taxon>
        <taxon>Viridiplantae</taxon>
        <taxon>Streptophyta</taxon>
        <taxon>Embryophyta</taxon>
        <taxon>Tracheophyta</taxon>
        <taxon>Spermatophyta</taxon>
        <taxon>Magnoliopsida</taxon>
        <taxon>eudicotyledons</taxon>
        <taxon>Gunneridae</taxon>
        <taxon>Pentapetalae</taxon>
        <taxon>rosids</taxon>
        <taxon>fabids</taxon>
        <taxon>Fabales</taxon>
        <taxon>Fabaceae</taxon>
        <taxon>Cercidoideae</taxon>
        <taxon>Cercideae</taxon>
        <taxon>Bauhiniinae</taxon>
        <taxon>Bauhinia</taxon>
    </lineage>
</organism>